<dbReference type="GO" id="GO:0016301">
    <property type="term" value="F:kinase activity"/>
    <property type="evidence" value="ECO:0007669"/>
    <property type="project" value="UniProtKB-KW"/>
</dbReference>
<proteinExistence type="inferred from homology"/>
<dbReference type="SUPFAM" id="SSF53067">
    <property type="entry name" value="Actin-like ATPase domain"/>
    <property type="match status" value="1"/>
</dbReference>
<accession>A0A542XXM6</accession>
<comment type="similarity">
    <text evidence="1">Belongs to the ROK (NagC/XylR) family.</text>
</comment>
<protein>
    <submittedName>
        <fullName evidence="2">Putative NBD/HSP70 family sugar kinase</fullName>
    </submittedName>
</protein>
<comment type="caution">
    <text evidence="2">The sequence shown here is derived from an EMBL/GenBank/DDBJ whole genome shotgun (WGS) entry which is preliminary data.</text>
</comment>
<dbReference type="Pfam" id="PF00480">
    <property type="entry name" value="ROK"/>
    <property type="match status" value="2"/>
</dbReference>
<dbReference type="EMBL" id="VFON01000002">
    <property type="protein sequence ID" value="TQL40586.1"/>
    <property type="molecule type" value="Genomic_DNA"/>
</dbReference>
<gene>
    <name evidence="2" type="ORF">FB468_3107</name>
</gene>
<dbReference type="Proteomes" id="UP000319094">
    <property type="component" value="Unassembled WGS sequence"/>
</dbReference>
<dbReference type="AlphaFoldDB" id="A0A542XXM6"/>
<dbReference type="InterPro" id="IPR000600">
    <property type="entry name" value="ROK"/>
</dbReference>
<evidence type="ECO:0000313" key="2">
    <source>
        <dbReference type="EMBL" id="TQL40586.1"/>
    </source>
</evidence>
<keyword evidence="2" id="KW-0418">Kinase</keyword>
<keyword evidence="2" id="KW-0808">Transferase</keyword>
<evidence type="ECO:0000313" key="3">
    <source>
        <dbReference type="Proteomes" id="UP000319094"/>
    </source>
</evidence>
<dbReference type="SUPFAM" id="SSF46785">
    <property type="entry name" value="Winged helix' DNA-binding domain"/>
    <property type="match status" value="1"/>
</dbReference>
<dbReference type="InterPro" id="IPR043129">
    <property type="entry name" value="ATPase_NBD"/>
</dbReference>
<dbReference type="CDD" id="cd23763">
    <property type="entry name" value="ASKHA_ATPase_ROK"/>
    <property type="match status" value="1"/>
</dbReference>
<name>A0A542XXM6_9MICO</name>
<organism evidence="2 3">
    <name type="scientific">Leucobacter komagatae</name>
    <dbReference type="NCBI Taxonomy" id="55969"/>
    <lineage>
        <taxon>Bacteria</taxon>
        <taxon>Bacillati</taxon>
        <taxon>Actinomycetota</taxon>
        <taxon>Actinomycetes</taxon>
        <taxon>Micrococcales</taxon>
        <taxon>Microbacteriaceae</taxon>
        <taxon>Leucobacter</taxon>
    </lineage>
</organism>
<dbReference type="PANTHER" id="PTHR18964">
    <property type="entry name" value="ROK (REPRESSOR, ORF, KINASE) FAMILY"/>
    <property type="match status" value="1"/>
</dbReference>
<dbReference type="InterPro" id="IPR036388">
    <property type="entry name" value="WH-like_DNA-bd_sf"/>
</dbReference>
<dbReference type="Gene3D" id="1.10.10.10">
    <property type="entry name" value="Winged helix-like DNA-binding domain superfamily/Winged helix DNA-binding domain"/>
    <property type="match status" value="1"/>
</dbReference>
<dbReference type="Gene3D" id="3.30.420.40">
    <property type="match status" value="3"/>
</dbReference>
<reference evidence="2 3" key="1">
    <citation type="submission" date="2019-06" db="EMBL/GenBank/DDBJ databases">
        <title>Sequencing the genomes of 1000 actinobacteria strains.</title>
        <authorList>
            <person name="Klenk H.-P."/>
        </authorList>
    </citation>
    <scope>NUCLEOTIDE SEQUENCE [LARGE SCALE GENOMIC DNA]</scope>
    <source>
        <strain evidence="2 3">DSM 8803</strain>
    </source>
</reference>
<sequence>MRLRDHGPDSVNGLAAALELSRTSVENVLGSLTAAGALTRTTASGAGVGRPSRWYGFVADSGYVAGVDVGNATTRVVISDLAGEVLADHVGPGVGGFPDGVSKLDSVTQQIREAFERPGLPIGKLRAVGLSLPGIVNETGSVLASVVIPEWTGVDIGGRLREVLGVEVAVDNGVRLAAVAEHHLGAAQLVSDVLYLSVGNRVAMGLIIDGKPRRGAHDAAGDIGRLAVPGVDPTTGQLGWARAGSAAELFQLVRDGDAAAARELTGFIDQLARSLATLIMAVDPGKVVIGGGLSRAREAFMEPLSAAVGGQIRLPFEVPVVAARLGDEAAAHGALVLAFGRKAKEIYGIGGMSVPRISPLV</sequence>
<dbReference type="InterPro" id="IPR036390">
    <property type="entry name" value="WH_DNA-bd_sf"/>
</dbReference>
<evidence type="ECO:0000256" key="1">
    <source>
        <dbReference type="ARBA" id="ARBA00006479"/>
    </source>
</evidence>
<keyword evidence="3" id="KW-1185">Reference proteome</keyword>
<dbReference type="PANTHER" id="PTHR18964:SF149">
    <property type="entry name" value="BIFUNCTIONAL UDP-N-ACETYLGLUCOSAMINE 2-EPIMERASE_N-ACETYLMANNOSAMINE KINASE"/>
    <property type="match status" value="1"/>
</dbReference>